<proteinExistence type="predicted"/>
<dbReference type="EMBL" id="BAABEX010000007">
    <property type="protein sequence ID" value="GAA4420081.1"/>
    <property type="molecule type" value="Genomic_DNA"/>
</dbReference>
<comment type="caution">
    <text evidence="1">The sequence shown here is derived from an EMBL/GenBank/DDBJ whole genome shotgun (WGS) entry which is preliminary data.</text>
</comment>
<keyword evidence="2" id="KW-1185">Reference proteome</keyword>
<dbReference type="RefSeq" id="WP_345061236.1">
    <property type="nucleotide sequence ID" value="NZ_BAABEX010000007.1"/>
</dbReference>
<gene>
    <name evidence="1" type="ORF">GCM10023090_07160</name>
</gene>
<sequence length="183" mass="19615">MRHSRPLIHRFLIAAFAGLLVFLSACTTLDRGTPPALEKSASWVVLPFANHTETPLAGQRAEAIAEALLHARGVGTVGRPPAGAQQEALFDAGDQRRQEEALAWAREQQARYALTGSVEEWRYKVGVDGEPAVGVTLRIVDVGTGRVIWSAAGGKSGWSREALAAVAQKLIRELLQTGLASAR</sequence>
<evidence type="ECO:0000313" key="2">
    <source>
        <dbReference type="Proteomes" id="UP001501788"/>
    </source>
</evidence>
<accession>A0ABP8L001</accession>
<dbReference type="Proteomes" id="UP001501788">
    <property type="component" value="Unassembled WGS sequence"/>
</dbReference>
<evidence type="ECO:0000313" key="1">
    <source>
        <dbReference type="EMBL" id="GAA4420081.1"/>
    </source>
</evidence>
<name>A0ABP8L001_9BURK</name>
<reference evidence="2" key="1">
    <citation type="journal article" date="2019" name="Int. J. Syst. Evol. Microbiol.">
        <title>The Global Catalogue of Microorganisms (GCM) 10K type strain sequencing project: providing services to taxonomists for standard genome sequencing and annotation.</title>
        <authorList>
            <consortium name="The Broad Institute Genomics Platform"/>
            <consortium name="The Broad Institute Genome Sequencing Center for Infectious Disease"/>
            <person name="Wu L."/>
            <person name="Ma J."/>
        </authorList>
    </citation>
    <scope>NUCLEOTIDE SEQUENCE [LARGE SCALE GENOMIC DNA]</scope>
    <source>
        <strain evidence="2">JCM 31890</strain>
    </source>
</reference>
<dbReference type="PROSITE" id="PS51257">
    <property type="entry name" value="PROKAR_LIPOPROTEIN"/>
    <property type="match status" value="1"/>
</dbReference>
<dbReference type="Gene3D" id="3.40.50.10610">
    <property type="entry name" value="ABC-type transport auxiliary lipoprotein component"/>
    <property type="match status" value="1"/>
</dbReference>
<dbReference type="Pfam" id="PF13036">
    <property type="entry name" value="LpoB"/>
    <property type="match status" value="1"/>
</dbReference>
<protein>
    <submittedName>
        <fullName evidence="1">Pellicle/biofilm biosynthesis outer membrane protein PelC</fullName>
    </submittedName>
</protein>
<dbReference type="InterPro" id="IPR014094">
    <property type="entry name" value="LpoB"/>
</dbReference>
<organism evidence="1 2">
    <name type="scientific">Acidovorax lacteus</name>
    <dbReference type="NCBI Taxonomy" id="1924988"/>
    <lineage>
        <taxon>Bacteria</taxon>
        <taxon>Pseudomonadati</taxon>
        <taxon>Pseudomonadota</taxon>
        <taxon>Betaproteobacteria</taxon>
        <taxon>Burkholderiales</taxon>
        <taxon>Comamonadaceae</taxon>
        <taxon>Acidovorax</taxon>
    </lineage>
</organism>